<accession>A0ABV2Q8J6</accession>
<evidence type="ECO:0000256" key="2">
    <source>
        <dbReference type="SAM" id="SignalP"/>
    </source>
</evidence>
<dbReference type="EMBL" id="JBEPSH010000004">
    <property type="protein sequence ID" value="MET4577330.1"/>
    <property type="molecule type" value="Genomic_DNA"/>
</dbReference>
<sequence>MKIQSILGGLLMAATFLSGGAHASQKKLPGVRGIDHVGFTVPDITQAVNFFQEVLGCQKAMSFGPIADPQGNLMQDLLDVHPRAEIKEIVLMRCGDGSNIELFQYSAPDQKSERPRNSDHAGYHIAFYVNDLKAAVDKARAQGVKTLLGPFEVKEGPAAGQAITYIFTPWGMQLELISYPKGMAYEKNSKVKLWAPRR</sequence>
<dbReference type="Pfam" id="PF13669">
    <property type="entry name" value="Glyoxalase_4"/>
    <property type="match status" value="1"/>
</dbReference>
<name>A0ABV2Q8J6_9BURK</name>
<dbReference type="InterPro" id="IPR051785">
    <property type="entry name" value="MMCE/EMCE_epimerase"/>
</dbReference>
<dbReference type="InterPro" id="IPR037523">
    <property type="entry name" value="VOC_core"/>
</dbReference>
<feature type="chain" id="PRO_5047065217" evidence="2">
    <location>
        <begin position="24"/>
        <end position="198"/>
    </location>
</feature>
<dbReference type="RefSeq" id="WP_354443604.1">
    <property type="nucleotide sequence ID" value="NZ_JBEPSH010000004.1"/>
</dbReference>
<evidence type="ECO:0000259" key="3">
    <source>
        <dbReference type="PROSITE" id="PS51819"/>
    </source>
</evidence>
<dbReference type="SUPFAM" id="SSF54593">
    <property type="entry name" value="Glyoxalase/Bleomycin resistance protein/Dihydroxybiphenyl dioxygenase"/>
    <property type="match status" value="1"/>
</dbReference>
<keyword evidence="5" id="KW-1185">Reference proteome</keyword>
<feature type="domain" description="VOC" evidence="3">
    <location>
        <begin position="33"/>
        <end position="179"/>
    </location>
</feature>
<dbReference type="PANTHER" id="PTHR43048">
    <property type="entry name" value="METHYLMALONYL-COA EPIMERASE"/>
    <property type="match status" value="1"/>
</dbReference>
<keyword evidence="2" id="KW-0732">Signal</keyword>
<dbReference type="Proteomes" id="UP001549320">
    <property type="component" value="Unassembled WGS sequence"/>
</dbReference>
<comment type="caution">
    <text evidence="4">The sequence shown here is derived from an EMBL/GenBank/DDBJ whole genome shotgun (WGS) entry which is preliminary data.</text>
</comment>
<feature type="signal peptide" evidence="2">
    <location>
        <begin position="1"/>
        <end position="23"/>
    </location>
</feature>
<keyword evidence="1" id="KW-0479">Metal-binding</keyword>
<dbReference type="PANTHER" id="PTHR43048:SF6">
    <property type="entry name" value="BLR8189 PROTEIN"/>
    <property type="match status" value="1"/>
</dbReference>
<organism evidence="4 5">
    <name type="scientific">Ottowia thiooxydans</name>
    <dbReference type="NCBI Taxonomy" id="219182"/>
    <lineage>
        <taxon>Bacteria</taxon>
        <taxon>Pseudomonadati</taxon>
        <taxon>Pseudomonadota</taxon>
        <taxon>Betaproteobacteria</taxon>
        <taxon>Burkholderiales</taxon>
        <taxon>Comamonadaceae</taxon>
        <taxon>Ottowia</taxon>
    </lineage>
</organism>
<evidence type="ECO:0000313" key="4">
    <source>
        <dbReference type="EMBL" id="MET4577330.1"/>
    </source>
</evidence>
<dbReference type="Gene3D" id="3.10.180.10">
    <property type="entry name" value="2,3-Dihydroxybiphenyl 1,2-Dioxygenase, domain 1"/>
    <property type="match status" value="1"/>
</dbReference>
<protein>
    <submittedName>
        <fullName evidence="4">Catechol 2,3-dioxygenase-like lactoylglutathione lyase family enzyme</fullName>
    </submittedName>
</protein>
<gene>
    <name evidence="4" type="ORF">ABIE13_002441</name>
</gene>
<reference evidence="4 5" key="1">
    <citation type="submission" date="2024-06" db="EMBL/GenBank/DDBJ databases">
        <title>Sorghum-associated microbial communities from plants grown in Nebraska, USA.</title>
        <authorList>
            <person name="Schachtman D."/>
        </authorList>
    </citation>
    <scope>NUCLEOTIDE SEQUENCE [LARGE SCALE GENOMIC DNA]</scope>
    <source>
        <strain evidence="4 5">2709</strain>
    </source>
</reference>
<dbReference type="PROSITE" id="PS51819">
    <property type="entry name" value="VOC"/>
    <property type="match status" value="1"/>
</dbReference>
<evidence type="ECO:0000313" key="5">
    <source>
        <dbReference type="Proteomes" id="UP001549320"/>
    </source>
</evidence>
<dbReference type="InterPro" id="IPR029068">
    <property type="entry name" value="Glyas_Bleomycin-R_OHBP_Dase"/>
</dbReference>
<evidence type="ECO:0000256" key="1">
    <source>
        <dbReference type="ARBA" id="ARBA00022723"/>
    </source>
</evidence>
<proteinExistence type="predicted"/>